<organism evidence="2">
    <name type="scientific">Anthurium amnicola</name>
    <dbReference type="NCBI Taxonomy" id="1678845"/>
    <lineage>
        <taxon>Eukaryota</taxon>
        <taxon>Viridiplantae</taxon>
        <taxon>Streptophyta</taxon>
        <taxon>Embryophyta</taxon>
        <taxon>Tracheophyta</taxon>
        <taxon>Spermatophyta</taxon>
        <taxon>Magnoliopsida</taxon>
        <taxon>Liliopsida</taxon>
        <taxon>Araceae</taxon>
        <taxon>Pothoideae</taxon>
        <taxon>Potheae</taxon>
        <taxon>Anthurium</taxon>
    </lineage>
</organism>
<feature type="compositionally biased region" description="Basic and acidic residues" evidence="1">
    <location>
        <begin position="293"/>
        <end position="324"/>
    </location>
</feature>
<dbReference type="GO" id="GO:0008233">
    <property type="term" value="F:peptidase activity"/>
    <property type="evidence" value="ECO:0007669"/>
    <property type="project" value="UniProtKB-KW"/>
</dbReference>
<gene>
    <name evidence="2" type="primary">HtrA2_2</name>
    <name evidence="2" type="ORF">g.98201</name>
</gene>
<accession>A0A1D1YPP2</accession>
<protein>
    <submittedName>
        <fullName evidence="2">Serine protease HTRA2, mitochondrial</fullName>
    </submittedName>
</protein>
<proteinExistence type="predicted"/>
<dbReference type="SUPFAM" id="SSF50494">
    <property type="entry name" value="Trypsin-like serine proteases"/>
    <property type="match status" value="1"/>
</dbReference>
<keyword evidence="2" id="KW-0378">Hydrolase</keyword>
<feature type="region of interest" description="Disordered" evidence="1">
    <location>
        <begin position="275"/>
        <end position="333"/>
    </location>
</feature>
<dbReference type="Pfam" id="PF13365">
    <property type="entry name" value="Trypsin_2"/>
    <property type="match status" value="1"/>
</dbReference>
<keyword evidence="2" id="KW-0645">Protease</keyword>
<reference evidence="2" key="1">
    <citation type="submission" date="2015-07" db="EMBL/GenBank/DDBJ databases">
        <title>Transcriptome Assembly of Anthurium amnicola.</title>
        <authorList>
            <person name="Suzuki J."/>
        </authorList>
    </citation>
    <scope>NUCLEOTIDE SEQUENCE</scope>
</reference>
<feature type="non-terminal residue" evidence="2">
    <location>
        <position position="333"/>
    </location>
</feature>
<dbReference type="InterPro" id="IPR009003">
    <property type="entry name" value="Peptidase_S1_PA"/>
</dbReference>
<name>A0A1D1YPP2_9ARAE</name>
<dbReference type="EMBL" id="GDJX01011343">
    <property type="protein sequence ID" value="JAT56593.1"/>
    <property type="molecule type" value="Transcribed_RNA"/>
</dbReference>
<evidence type="ECO:0000256" key="1">
    <source>
        <dbReference type="SAM" id="MobiDB-lite"/>
    </source>
</evidence>
<dbReference type="GO" id="GO:0006508">
    <property type="term" value="P:proteolysis"/>
    <property type="evidence" value="ECO:0007669"/>
    <property type="project" value="UniProtKB-KW"/>
</dbReference>
<dbReference type="AlphaFoldDB" id="A0A1D1YPP2"/>
<dbReference type="Gene3D" id="2.40.10.10">
    <property type="entry name" value="Trypsin-like serine proteases"/>
    <property type="match status" value="2"/>
</dbReference>
<sequence length="333" mass="36836">MTSSNGDDLPLSFHQPLFEPKLVIKDPTDLDKLKDMVWAVKIKGLRRHVDTEVHGTAFCLKSDGLLMSCAHLFSNMSITEIRVRKLNENEFKHEAKIECMKLKWDVALLRVQGVSDCGFGVLADDGSLYETENLLLLGTPYRLTGSVLVGRVAHRCVNDVLLPTDSRTCGTYDSNVRALAPPYRVLGDVIDRVTLDPSKNGTKWEFEKHLHPMIPVIQCVGFVAGDGCSGGPMFNAGGKIVGMLIMGFGGYEFAVHVTLLKNFFHDALKEREEGGNDVKDLKRKLSPDPLDEDTSKRAKEKPIEQKRKGKAKDVRGKTHSDTSDKFGTGGPLI</sequence>
<dbReference type="InterPro" id="IPR043504">
    <property type="entry name" value="Peptidase_S1_PA_chymotrypsin"/>
</dbReference>
<evidence type="ECO:0000313" key="2">
    <source>
        <dbReference type="EMBL" id="JAT56593.1"/>
    </source>
</evidence>
<feature type="compositionally biased region" description="Basic and acidic residues" evidence="1">
    <location>
        <begin position="275"/>
        <end position="286"/>
    </location>
</feature>